<dbReference type="SUPFAM" id="SSF55486">
    <property type="entry name" value="Metalloproteases ('zincins'), catalytic domain"/>
    <property type="match status" value="1"/>
</dbReference>
<reference evidence="5" key="2">
    <citation type="submission" date="2021-09" db="EMBL/GenBank/DDBJ databases">
        <authorList>
            <person name="Jia N."/>
            <person name="Wang J."/>
            <person name="Shi W."/>
            <person name="Du L."/>
            <person name="Sun Y."/>
            <person name="Zhan W."/>
            <person name="Jiang J."/>
            <person name="Wang Q."/>
            <person name="Zhang B."/>
            <person name="Ji P."/>
            <person name="Sakyi L.B."/>
            <person name="Cui X."/>
            <person name="Yuan T."/>
            <person name="Jiang B."/>
            <person name="Yang W."/>
            <person name="Lam T.T.-Y."/>
            <person name="Chang Q."/>
            <person name="Ding S."/>
            <person name="Wang X."/>
            <person name="Zhu J."/>
            <person name="Ruan X."/>
            <person name="Zhao L."/>
            <person name="Wei J."/>
            <person name="Que T."/>
            <person name="Du C."/>
            <person name="Cheng J."/>
            <person name="Dai P."/>
            <person name="Han X."/>
            <person name="Huang E."/>
            <person name="Gao Y."/>
            <person name="Liu J."/>
            <person name="Shao H."/>
            <person name="Ye R."/>
            <person name="Li L."/>
            <person name="Wei W."/>
            <person name="Wang X."/>
            <person name="Wang C."/>
            <person name="Huo Q."/>
            <person name="Li W."/>
            <person name="Guo W."/>
            <person name="Chen H."/>
            <person name="Chen S."/>
            <person name="Zhou L."/>
            <person name="Zhou L."/>
            <person name="Ni X."/>
            <person name="Tian J."/>
            <person name="Zhou Y."/>
            <person name="Sheng Y."/>
            <person name="Liu T."/>
            <person name="Pan Y."/>
            <person name="Xia L."/>
            <person name="Li J."/>
            <person name="Zhao F."/>
            <person name="Cao W."/>
        </authorList>
    </citation>
    <scope>NUCLEOTIDE SEQUENCE</scope>
    <source>
        <strain evidence="5">Rsan-2018</strain>
        <tissue evidence="5">Larvae</tissue>
    </source>
</reference>
<dbReference type="PANTHER" id="PTHR11733">
    <property type="entry name" value="ZINC METALLOPROTEASE FAMILY M13 NEPRILYSIN-RELATED"/>
    <property type="match status" value="1"/>
</dbReference>
<keyword evidence="6" id="KW-1185">Reference proteome</keyword>
<evidence type="ECO:0000259" key="4">
    <source>
        <dbReference type="Pfam" id="PF05649"/>
    </source>
</evidence>
<gene>
    <name evidence="5" type="ORF">HPB52_019371</name>
</gene>
<dbReference type="EMBL" id="JABSTV010001247">
    <property type="protein sequence ID" value="KAH7972948.1"/>
    <property type="molecule type" value="Genomic_DNA"/>
</dbReference>
<dbReference type="Pfam" id="PF05649">
    <property type="entry name" value="Peptidase_M13_N"/>
    <property type="match status" value="1"/>
</dbReference>
<dbReference type="VEuPathDB" id="VectorBase:RSAN_055681"/>
<dbReference type="Proteomes" id="UP000821837">
    <property type="component" value="Chromosome 11"/>
</dbReference>
<proteinExistence type="inferred from homology"/>
<dbReference type="InterPro" id="IPR000718">
    <property type="entry name" value="Peptidase_M13"/>
</dbReference>
<dbReference type="GO" id="GO:0004222">
    <property type="term" value="F:metalloendopeptidase activity"/>
    <property type="evidence" value="ECO:0007669"/>
    <property type="project" value="InterPro"/>
</dbReference>
<keyword evidence="3" id="KW-0812">Transmembrane</keyword>
<evidence type="ECO:0000313" key="6">
    <source>
        <dbReference type="Proteomes" id="UP000821837"/>
    </source>
</evidence>
<dbReference type="PANTHER" id="PTHR11733:SF241">
    <property type="entry name" value="GH26575P-RELATED"/>
    <property type="match status" value="1"/>
</dbReference>
<protein>
    <recommendedName>
        <fullName evidence="4">Peptidase M13 N-terminal domain-containing protein</fullName>
    </recommendedName>
</protein>
<comment type="similarity">
    <text evidence="1">Belongs to the peptidase M13 family.</text>
</comment>
<evidence type="ECO:0000313" key="5">
    <source>
        <dbReference type="EMBL" id="KAH7972948.1"/>
    </source>
</evidence>
<reference evidence="5" key="1">
    <citation type="journal article" date="2020" name="Cell">
        <title>Large-Scale Comparative Analyses of Tick Genomes Elucidate Their Genetic Diversity and Vector Capacities.</title>
        <authorList>
            <consortium name="Tick Genome and Microbiome Consortium (TIGMIC)"/>
            <person name="Jia N."/>
            <person name="Wang J."/>
            <person name="Shi W."/>
            <person name="Du L."/>
            <person name="Sun Y."/>
            <person name="Zhan W."/>
            <person name="Jiang J.F."/>
            <person name="Wang Q."/>
            <person name="Zhang B."/>
            <person name="Ji P."/>
            <person name="Bell-Sakyi L."/>
            <person name="Cui X.M."/>
            <person name="Yuan T.T."/>
            <person name="Jiang B.G."/>
            <person name="Yang W.F."/>
            <person name="Lam T.T."/>
            <person name="Chang Q.C."/>
            <person name="Ding S.J."/>
            <person name="Wang X.J."/>
            <person name="Zhu J.G."/>
            <person name="Ruan X.D."/>
            <person name="Zhao L."/>
            <person name="Wei J.T."/>
            <person name="Ye R.Z."/>
            <person name="Que T.C."/>
            <person name="Du C.H."/>
            <person name="Zhou Y.H."/>
            <person name="Cheng J.X."/>
            <person name="Dai P.F."/>
            <person name="Guo W.B."/>
            <person name="Han X.H."/>
            <person name="Huang E.J."/>
            <person name="Li L.F."/>
            <person name="Wei W."/>
            <person name="Gao Y.C."/>
            <person name="Liu J.Z."/>
            <person name="Shao H.Z."/>
            <person name="Wang X."/>
            <person name="Wang C.C."/>
            <person name="Yang T.C."/>
            <person name="Huo Q.B."/>
            <person name="Li W."/>
            <person name="Chen H.Y."/>
            <person name="Chen S.E."/>
            <person name="Zhou L.G."/>
            <person name="Ni X.B."/>
            <person name="Tian J.H."/>
            <person name="Sheng Y."/>
            <person name="Liu T."/>
            <person name="Pan Y.S."/>
            <person name="Xia L.Y."/>
            <person name="Li J."/>
            <person name="Zhao F."/>
            <person name="Cao W.C."/>
        </authorList>
    </citation>
    <scope>NUCLEOTIDE SEQUENCE</scope>
    <source>
        <strain evidence="5">Rsan-2018</strain>
    </source>
</reference>
<dbReference type="Gene3D" id="3.40.390.10">
    <property type="entry name" value="Collagenase (Catalytic Domain)"/>
    <property type="match status" value="2"/>
</dbReference>
<keyword evidence="3" id="KW-0472">Membrane</keyword>
<feature type="domain" description="Peptidase M13 N-terminal" evidence="4">
    <location>
        <begin position="222"/>
        <end position="600"/>
    </location>
</feature>
<evidence type="ECO:0000256" key="2">
    <source>
        <dbReference type="SAM" id="MobiDB-lite"/>
    </source>
</evidence>
<accession>A0A9D4T621</accession>
<feature type="compositionally biased region" description="Basic and acidic residues" evidence="2">
    <location>
        <begin position="62"/>
        <end position="75"/>
    </location>
</feature>
<dbReference type="AlphaFoldDB" id="A0A9D4T621"/>
<dbReference type="InterPro" id="IPR042089">
    <property type="entry name" value="Peptidase_M13_dom_2"/>
</dbReference>
<comment type="caution">
    <text evidence="5">The sequence shown here is derived from an EMBL/GenBank/DDBJ whole genome shotgun (WGS) entry which is preliminary data.</text>
</comment>
<dbReference type="GO" id="GO:0016485">
    <property type="term" value="P:protein processing"/>
    <property type="evidence" value="ECO:0007669"/>
    <property type="project" value="TreeGrafter"/>
</dbReference>
<dbReference type="GO" id="GO:0005886">
    <property type="term" value="C:plasma membrane"/>
    <property type="evidence" value="ECO:0007669"/>
    <property type="project" value="TreeGrafter"/>
</dbReference>
<dbReference type="InterPro" id="IPR008753">
    <property type="entry name" value="Peptidase_M13_N"/>
</dbReference>
<feature type="compositionally biased region" description="Low complexity" evidence="2">
    <location>
        <begin position="76"/>
        <end position="90"/>
    </location>
</feature>
<feature type="compositionally biased region" description="Basic and acidic residues" evidence="2">
    <location>
        <begin position="1"/>
        <end position="11"/>
    </location>
</feature>
<dbReference type="Gene3D" id="1.10.1380.10">
    <property type="entry name" value="Neutral endopeptidase , domain2"/>
    <property type="match status" value="1"/>
</dbReference>
<feature type="transmembrane region" description="Helical" evidence="3">
    <location>
        <begin position="165"/>
        <end position="186"/>
    </location>
</feature>
<dbReference type="InterPro" id="IPR024079">
    <property type="entry name" value="MetalloPept_cat_dom_sf"/>
</dbReference>
<dbReference type="PROSITE" id="PS51885">
    <property type="entry name" value="NEPRILYSIN"/>
    <property type="match status" value="1"/>
</dbReference>
<keyword evidence="3" id="KW-1133">Transmembrane helix</keyword>
<evidence type="ECO:0000256" key="1">
    <source>
        <dbReference type="ARBA" id="ARBA00007357"/>
    </source>
</evidence>
<name>A0A9D4T621_RHISA</name>
<organism evidence="5 6">
    <name type="scientific">Rhipicephalus sanguineus</name>
    <name type="common">Brown dog tick</name>
    <name type="synonym">Ixodes sanguineus</name>
    <dbReference type="NCBI Taxonomy" id="34632"/>
    <lineage>
        <taxon>Eukaryota</taxon>
        <taxon>Metazoa</taxon>
        <taxon>Ecdysozoa</taxon>
        <taxon>Arthropoda</taxon>
        <taxon>Chelicerata</taxon>
        <taxon>Arachnida</taxon>
        <taxon>Acari</taxon>
        <taxon>Parasitiformes</taxon>
        <taxon>Ixodida</taxon>
        <taxon>Ixodoidea</taxon>
        <taxon>Ixodidae</taxon>
        <taxon>Rhipicephalinae</taxon>
        <taxon>Rhipicephalus</taxon>
        <taxon>Rhipicephalus</taxon>
    </lineage>
</organism>
<evidence type="ECO:0000256" key="3">
    <source>
        <dbReference type="SAM" id="Phobius"/>
    </source>
</evidence>
<feature type="region of interest" description="Disordered" evidence="2">
    <location>
        <begin position="1"/>
        <end position="115"/>
    </location>
</feature>
<sequence length="841" mass="92455">MKPSDKLDHAQHLKRRGPMAEHGGPMPGESAGASLRPAASVEALIPGMANNPPGGLPAHVSVAEDKRTEDKREESPLAASPTPTSPAETAGQEQPEPRESLQGAQGLPLKGEAPLSAASPVTLVSPVSPGPEEIKSPGMLPLSSLEEIIRAKSPVVSEPKTKTDVLAITTAFVAACFVLVLFYVTVTSISKKPAKSSNLCTTEDCVRHATLLTGEIDWKLDPCDDFEAFVCSGWHRRSLEQRNMVRSAMDDLQFAWYDRFEGVLTKGALQLPAGRKPLAMYRMCRQYYPSNASQMAAFRSFIETHGLRWPEPPAKLLNPLQLVVALSYLWESPFWVTVGLSTQHPRFSGGRHRRRVVIGPGAYLPIMRYHHRVVERSYVWYWELFLALFYPDVAMRPPLNETIANELCAIEKDVLDSLQAVSTSSRKTAAVVPFRDVGLHVPNASSQRWLEAFQGAMSLDPELVGDDEIAVSDVSLLRTVSALLTKYTTLQLNRHLTWLIVQYCSPVADFALLVSFHGSKARADVYLPMFCGLMVEGTYKVLMLALGTSTLFTLRDREVIDAGFDSIVSAAVRKVNETGWMDGYSMSRTVDKLEAARKHMWPPESLLRGDALDVLYAGFPEDGPQSLAQYWIEAREALKGMNRTPEYAEALSLPGNNFPDYLGYDYVNNVVKLAIGAAAPPAYYRNGTQAMLYGGLLFLIALQLVRAIDEEGIKWAPKSVQEEKSFLSNSTLATFSAKAECGQSDGTVFPEVPALEIAYAALVESHLRGEEPVPLSLGPNLPEDKVFFMTLCYLSCAKPGDRNLIPADCNKVARNSRVFANAFNCSVGSRMNPEKKCSFFA</sequence>